<organism evidence="1 2">
    <name type="scientific">Streptomyces griseiscabiei</name>
    <dbReference type="NCBI Taxonomy" id="2993540"/>
    <lineage>
        <taxon>Bacteria</taxon>
        <taxon>Bacillati</taxon>
        <taxon>Actinomycetota</taxon>
        <taxon>Actinomycetes</taxon>
        <taxon>Kitasatosporales</taxon>
        <taxon>Streptomycetaceae</taxon>
        <taxon>Streptomyces</taxon>
    </lineage>
</organism>
<protein>
    <submittedName>
        <fullName evidence="1">Transcriptional regulator, XRE family protein</fullName>
    </submittedName>
</protein>
<comment type="caution">
    <text evidence="1">The sequence shown here is derived from an EMBL/GenBank/DDBJ whole genome shotgun (WGS) entry which is preliminary data.</text>
</comment>
<reference evidence="1 2" key="1">
    <citation type="journal article" date="2023" name="Microb. Genom.">
        <title>Mesoterricola silvestris gen. nov., sp. nov., Mesoterricola sediminis sp. nov., Geothrix oryzae sp. nov., Geothrix edaphica sp. nov., Geothrix rubra sp. nov., and Geothrix limicola sp. nov., six novel members of Acidobacteriota isolated from soils.</title>
        <authorList>
            <person name="Weisberg A.J."/>
            <person name="Pearce E."/>
            <person name="Kramer C.G."/>
            <person name="Chang J.H."/>
            <person name="Clarke C.R."/>
        </authorList>
    </citation>
    <scope>NUCLEOTIDE SEQUENCE [LARGE SCALE GENOMIC DNA]</scope>
    <source>
        <strain evidence="1 2">NRRL_B-2795</strain>
    </source>
</reference>
<sequence>MSRTAAAPTLFRVLCQERRWTTWETFAIHFDKAASAAMLDHPLRRPRPVTVARRTFDRWFTGTWCGLPRPDTCRVLEQLFGFAAEELFRPAPAVLRPAAVPAGPEQIRAAQNIEARWATSRLSLTAAAGRGGDTWELDGRRVFDGTSLAVHLLVADFRGSSARLPVTEPEQLKEFLRPVRRGLVLGTHTNDAEHQVFVLDALTARSQLPIEPGADFNLVVPDAHRLDDLTYGIIWAIANTDDALLADDQLIHAEHDALNTYLALPRTAPSRASIPGLTAVGAAWIGSYFCYRHITRHLADASSLPVFWTREQYGESSVGWLLWAHKHQYLREIEDRFATQPGREVSRTFCLPEAAVKESEPYELILLFLSIALMEMHRVKVHISDEPEMTTVDGFVLVPGQRAVIANWVRTEGIWQAATSSSHASMRDYADAAGHAARHSVASGATSPERLQALASYLGLDWAWLTHRCRSLGEQGVARMIRPRSRLIALDELESTLRFVGDLAN</sequence>
<evidence type="ECO:0000313" key="2">
    <source>
        <dbReference type="Proteomes" id="UP001271723"/>
    </source>
</evidence>
<dbReference type="EMBL" id="JARAVY010000017">
    <property type="protein sequence ID" value="MDX2913974.1"/>
    <property type="molecule type" value="Genomic_DNA"/>
</dbReference>
<dbReference type="RefSeq" id="WP_129260331.1">
    <property type="nucleotide sequence ID" value="NZ_JAGJBZ010000005.1"/>
</dbReference>
<evidence type="ECO:0000313" key="1">
    <source>
        <dbReference type="EMBL" id="MDX2913974.1"/>
    </source>
</evidence>
<proteinExistence type="predicted"/>
<dbReference type="Proteomes" id="UP001271723">
    <property type="component" value="Unassembled WGS sequence"/>
</dbReference>
<name>A0ABU4LFK5_9ACTN</name>
<gene>
    <name evidence="1" type="ORF">PV517_35565</name>
</gene>
<keyword evidence="2" id="KW-1185">Reference proteome</keyword>
<accession>A0ABU4LFK5</accession>